<proteinExistence type="predicted"/>
<accession>A0A1F5VP00</accession>
<protein>
    <recommendedName>
        <fullName evidence="3">Lipoprotein</fullName>
    </recommendedName>
</protein>
<evidence type="ECO:0000313" key="2">
    <source>
        <dbReference type="Proteomes" id="UP000178943"/>
    </source>
</evidence>
<gene>
    <name evidence="1" type="ORF">A2Y62_10460</name>
</gene>
<dbReference type="PROSITE" id="PS51257">
    <property type="entry name" value="PROKAR_LIPOPROTEIN"/>
    <property type="match status" value="1"/>
</dbReference>
<organism evidence="1 2">
    <name type="scientific">Candidatus Fischerbacteria bacterium RBG_13_37_8</name>
    <dbReference type="NCBI Taxonomy" id="1817863"/>
    <lineage>
        <taxon>Bacteria</taxon>
        <taxon>Candidatus Fischeribacteriota</taxon>
    </lineage>
</organism>
<reference evidence="1 2" key="1">
    <citation type="journal article" date="2016" name="Nat. Commun.">
        <title>Thousands of microbial genomes shed light on interconnected biogeochemical processes in an aquifer system.</title>
        <authorList>
            <person name="Anantharaman K."/>
            <person name="Brown C.T."/>
            <person name="Hug L.A."/>
            <person name="Sharon I."/>
            <person name="Castelle C.J."/>
            <person name="Probst A.J."/>
            <person name="Thomas B.C."/>
            <person name="Singh A."/>
            <person name="Wilkins M.J."/>
            <person name="Karaoz U."/>
            <person name="Brodie E.L."/>
            <person name="Williams K.H."/>
            <person name="Hubbard S.S."/>
            <person name="Banfield J.F."/>
        </authorList>
    </citation>
    <scope>NUCLEOTIDE SEQUENCE [LARGE SCALE GENOMIC DNA]</scope>
</reference>
<dbReference type="AlphaFoldDB" id="A0A1F5VP00"/>
<name>A0A1F5VP00_9BACT</name>
<evidence type="ECO:0000313" key="1">
    <source>
        <dbReference type="EMBL" id="OGF65093.1"/>
    </source>
</evidence>
<dbReference type="EMBL" id="MFGW01000118">
    <property type="protein sequence ID" value="OGF65093.1"/>
    <property type="molecule type" value="Genomic_DNA"/>
</dbReference>
<sequence>MKIRTLVQMMHIVIIVALIGCSGGSSPVAPPKRAVFQVLSDDRCEGTWNKDDYGVIVGCTVGNVGNACGSTGVRMWIQQKGVVREQKTKPIELCPSEKIYVETTLWLAEANMEPTLCHCQCT</sequence>
<comment type="caution">
    <text evidence="1">The sequence shown here is derived from an EMBL/GenBank/DDBJ whole genome shotgun (WGS) entry which is preliminary data.</text>
</comment>
<dbReference type="Proteomes" id="UP000178943">
    <property type="component" value="Unassembled WGS sequence"/>
</dbReference>
<evidence type="ECO:0008006" key="3">
    <source>
        <dbReference type="Google" id="ProtNLM"/>
    </source>
</evidence>